<organism evidence="1">
    <name type="scientific">Candidatus Kentrum sp. LFY</name>
    <dbReference type="NCBI Taxonomy" id="2126342"/>
    <lineage>
        <taxon>Bacteria</taxon>
        <taxon>Pseudomonadati</taxon>
        <taxon>Pseudomonadota</taxon>
        <taxon>Gammaproteobacteria</taxon>
        <taxon>Candidatus Kentrum</taxon>
    </lineage>
</organism>
<reference evidence="1" key="1">
    <citation type="submission" date="2019-02" db="EMBL/GenBank/DDBJ databases">
        <authorList>
            <person name="Gruber-Vodicka R. H."/>
            <person name="Seah K. B. B."/>
        </authorList>
    </citation>
    <scope>NUCLEOTIDE SEQUENCE</scope>
    <source>
        <strain evidence="1">BECK_M6</strain>
    </source>
</reference>
<evidence type="ECO:0000313" key="1">
    <source>
        <dbReference type="EMBL" id="VFJ97853.1"/>
    </source>
</evidence>
<protein>
    <submittedName>
        <fullName evidence="1">Uncharacterized protein</fullName>
    </submittedName>
</protein>
<name>A0A450UZ89_9GAMM</name>
<dbReference type="EMBL" id="CAADFH010000074">
    <property type="protein sequence ID" value="VFJ97853.1"/>
    <property type="molecule type" value="Genomic_DNA"/>
</dbReference>
<dbReference type="AlphaFoldDB" id="A0A450UZ89"/>
<proteinExistence type="predicted"/>
<accession>A0A450UZ89</accession>
<gene>
    <name evidence="1" type="ORF">BECKLFY1418A_GA0070994_10747</name>
</gene>
<sequence length="54" mass="6049">MVKSLLQLLKACDFIFYAILPRQLTSQGECLCMVKIFGEINFTEANSSRHGADP</sequence>